<comment type="caution">
    <text evidence="6">The sequence shown here is derived from an EMBL/GenBank/DDBJ whole genome shotgun (WGS) entry which is preliminary data.</text>
</comment>
<sequence>MTVTPTSGAELRLSGLVKRYGGTAAVENVDLHIESGEFLTLLGPSGSGKTTTLSMIAGFTEPTGGSVVCDGREITSVPPHKRGLGMVFQNYSLFPHLTVRENVEFPLRQRGVSKPERARRALEALELVELHGRANAKPGQLSGGQQQRVALARALVFEPQLLLMDEPFGALDRALRERLQIELRRLHHELGITVVFVTHDQEEALTLSDRIAVFNEGRIEQVGTPEELYERPATLFVARFIGESNALSGATANGRFVSDGGVVIPAPEAPDGPSTAIIRPERIRVADAPADAPVDASACATTGAIHDVTYLGAQRRIEIITDDGPIIVRTGTEHGAPGSGRTVHVRWDSADAAVFPSRNDATETENPWTATLAQHTSGSRS</sequence>
<evidence type="ECO:0000256" key="3">
    <source>
        <dbReference type="ARBA" id="ARBA00022840"/>
    </source>
</evidence>
<reference evidence="6" key="1">
    <citation type="submission" date="2020-12" db="EMBL/GenBank/DDBJ databases">
        <title>Leucobacter sp. CAS1, isolated from Chromium sludge.</title>
        <authorList>
            <person name="Xu Z."/>
        </authorList>
    </citation>
    <scope>NUCLEOTIDE SEQUENCE</scope>
    <source>
        <strain evidence="6">CSA1</strain>
    </source>
</reference>
<dbReference type="RefSeq" id="WP_200112935.1">
    <property type="nucleotide sequence ID" value="NZ_JAEHOH010000001.1"/>
</dbReference>
<keyword evidence="2" id="KW-0547">Nucleotide-binding</keyword>
<dbReference type="InterPro" id="IPR027417">
    <property type="entry name" value="P-loop_NTPase"/>
</dbReference>
<evidence type="ECO:0000256" key="2">
    <source>
        <dbReference type="ARBA" id="ARBA00022741"/>
    </source>
</evidence>
<evidence type="ECO:0000313" key="6">
    <source>
        <dbReference type="EMBL" id="MBK0417655.1"/>
    </source>
</evidence>
<dbReference type="Proteomes" id="UP000608530">
    <property type="component" value="Unassembled WGS sequence"/>
</dbReference>
<evidence type="ECO:0000259" key="5">
    <source>
        <dbReference type="PROSITE" id="PS50893"/>
    </source>
</evidence>
<dbReference type="InterPro" id="IPR050093">
    <property type="entry name" value="ABC_SmlMolc_Importer"/>
</dbReference>
<dbReference type="Gene3D" id="3.40.50.300">
    <property type="entry name" value="P-loop containing nucleotide triphosphate hydrolases"/>
    <property type="match status" value="1"/>
</dbReference>
<dbReference type="InterPro" id="IPR008995">
    <property type="entry name" value="Mo/tungstate-bd_C_term_dom"/>
</dbReference>
<dbReference type="SUPFAM" id="SSF52540">
    <property type="entry name" value="P-loop containing nucleoside triphosphate hydrolases"/>
    <property type="match status" value="1"/>
</dbReference>
<protein>
    <recommendedName>
        <fullName evidence="4">ABC-type quaternary amine transporter</fullName>
        <ecNumber evidence="4">7.6.2.9</ecNumber>
    </recommendedName>
</protein>
<dbReference type="PROSITE" id="PS50893">
    <property type="entry name" value="ABC_TRANSPORTER_2"/>
    <property type="match status" value="1"/>
</dbReference>
<accession>A0A934Q5A3</accession>
<dbReference type="GO" id="GO:0016887">
    <property type="term" value="F:ATP hydrolysis activity"/>
    <property type="evidence" value="ECO:0007669"/>
    <property type="project" value="InterPro"/>
</dbReference>
<dbReference type="GO" id="GO:0005524">
    <property type="term" value="F:ATP binding"/>
    <property type="evidence" value="ECO:0007669"/>
    <property type="project" value="UniProtKB-KW"/>
</dbReference>
<evidence type="ECO:0000313" key="7">
    <source>
        <dbReference type="Proteomes" id="UP000608530"/>
    </source>
</evidence>
<name>A0A934Q5A3_9MICO</name>
<dbReference type="PROSITE" id="PS00211">
    <property type="entry name" value="ABC_TRANSPORTER_1"/>
    <property type="match status" value="1"/>
</dbReference>
<dbReference type="EMBL" id="JAEHOH010000001">
    <property type="protein sequence ID" value="MBK0417655.1"/>
    <property type="molecule type" value="Genomic_DNA"/>
</dbReference>
<dbReference type="FunFam" id="3.40.50.300:FF:000425">
    <property type="entry name" value="Probable ABC transporter, ATP-binding subunit"/>
    <property type="match status" value="1"/>
</dbReference>
<dbReference type="SUPFAM" id="SSF50331">
    <property type="entry name" value="MOP-like"/>
    <property type="match status" value="1"/>
</dbReference>
<evidence type="ECO:0000256" key="1">
    <source>
        <dbReference type="ARBA" id="ARBA00022448"/>
    </source>
</evidence>
<feature type="domain" description="ABC transporter" evidence="5">
    <location>
        <begin position="11"/>
        <end position="241"/>
    </location>
</feature>
<evidence type="ECO:0000256" key="4">
    <source>
        <dbReference type="ARBA" id="ARBA00066388"/>
    </source>
</evidence>
<dbReference type="GO" id="GO:0015418">
    <property type="term" value="F:ABC-type quaternary ammonium compound transporting activity"/>
    <property type="evidence" value="ECO:0007669"/>
    <property type="project" value="UniProtKB-EC"/>
</dbReference>
<keyword evidence="3 6" id="KW-0067">ATP-binding</keyword>
<dbReference type="PANTHER" id="PTHR42781:SF4">
    <property type="entry name" value="SPERMIDINE_PUTRESCINE IMPORT ATP-BINDING PROTEIN POTA"/>
    <property type="match status" value="1"/>
</dbReference>
<keyword evidence="1" id="KW-0813">Transport</keyword>
<keyword evidence="7" id="KW-1185">Reference proteome</keyword>
<dbReference type="InterPro" id="IPR003439">
    <property type="entry name" value="ABC_transporter-like_ATP-bd"/>
</dbReference>
<organism evidence="6 7">
    <name type="scientific">Leucobacter chromiisoli</name>
    <dbReference type="NCBI Taxonomy" id="2796471"/>
    <lineage>
        <taxon>Bacteria</taxon>
        <taxon>Bacillati</taxon>
        <taxon>Actinomycetota</taxon>
        <taxon>Actinomycetes</taxon>
        <taxon>Micrococcales</taxon>
        <taxon>Microbacteriaceae</taxon>
        <taxon>Leucobacter</taxon>
    </lineage>
</organism>
<dbReference type="InterPro" id="IPR003593">
    <property type="entry name" value="AAA+_ATPase"/>
</dbReference>
<dbReference type="Pfam" id="PF00005">
    <property type="entry name" value="ABC_tran"/>
    <property type="match status" value="1"/>
</dbReference>
<dbReference type="EC" id="7.6.2.9" evidence="4"/>
<gene>
    <name evidence="6" type="ORF">JD276_01210</name>
</gene>
<dbReference type="Pfam" id="PF08402">
    <property type="entry name" value="TOBE_2"/>
    <property type="match status" value="1"/>
</dbReference>
<proteinExistence type="predicted"/>
<dbReference type="GO" id="GO:0043190">
    <property type="term" value="C:ATP-binding cassette (ABC) transporter complex"/>
    <property type="evidence" value="ECO:0007669"/>
    <property type="project" value="InterPro"/>
</dbReference>
<dbReference type="InterPro" id="IPR017871">
    <property type="entry name" value="ABC_transporter-like_CS"/>
</dbReference>
<dbReference type="Gene3D" id="2.40.50.100">
    <property type="match status" value="1"/>
</dbReference>
<dbReference type="SMART" id="SM00382">
    <property type="entry name" value="AAA"/>
    <property type="match status" value="1"/>
</dbReference>
<dbReference type="PANTHER" id="PTHR42781">
    <property type="entry name" value="SPERMIDINE/PUTRESCINE IMPORT ATP-BINDING PROTEIN POTA"/>
    <property type="match status" value="1"/>
</dbReference>
<dbReference type="InterPro" id="IPR013611">
    <property type="entry name" value="Transp-assoc_OB_typ2"/>
</dbReference>
<dbReference type="AlphaFoldDB" id="A0A934Q5A3"/>